<feature type="signal peptide" evidence="2">
    <location>
        <begin position="1"/>
        <end position="16"/>
    </location>
</feature>
<evidence type="ECO:0000313" key="5">
    <source>
        <dbReference type="Proteomes" id="UP000502823"/>
    </source>
</evidence>
<evidence type="ECO:0000313" key="4">
    <source>
        <dbReference type="EMBL" id="GFG40742.1"/>
    </source>
</evidence>
<gene>
    <name evidence="4" type="ORF">Cfor_06020</name>
</gene>
<feature type="chain" id="PRO_5026884503" description="Carboxylesterase type B domain-containing protein" evidence="2">
    <location>
        <begin position="17"/>
        <end position="66"/>
    </location>
</feature>
<dbReference type="InParanoid" id="A0A6L2QAL8"/>
<dbReference type="AlphaFoldDB" id="A0A6L2QAL8"/>
<evidence type="ECO:0000256" key="2">
    <source>
        <dbReference type="SAM" id="SignalP"/>
    </source>
</evidence>
<accession>A0A6L2QAL8</accession>
<dbReference type="InterPro" id="IPR002018">
    <property type="entry name" value="CarbesteraseB"/>
</dbReference>
<sequence length="66" mass="7065">MLGRVLLLLAPVLVYGAVPPQLGPLVHVEQGALRGKYLTSAGGRIFAAFQGIPYARPPTGKHRFKV</sequence>
<dbReference type="EMBL" id="BLKM01002586">
    <property type="protein sequence ID" value="GFG40742.1"/>
    <property type="molecule type" value="Genomic_DNA"/>
</dbReference>
<dbReference type="OrthoDB" id="6846267at2759"/>
<dbReference type="Pfam" id="PF00135">
    <property type="entry name" value="COesterase"/>
    <property type="match status" value="1"/>
</dbReference>
<evidence type="ECO:0000256" key="1">
    <source>
        <dbReference type="ARBA" id="ARBA00023180"/>
    </source>
</evidence>
<evidence type="ECO:0000259" key="3">
    <source>
        <dbReference type="Pfam" id="PF00135"/>
    </source>
</evidence>
<keyword evidence="2" id="KW-0732">Signal</keyword>
<comment type="caution">
    <text evidence="4">The sequence shown here is derived from an EMBL/GenBank/DDBJ whole genome shotgun (WGS) entry which is preliminary data.</text>
</comment>
<reference evidence="5" key="1">
    <citation type="submission" date="2020-01" db="EMBL/GenBank/DDBJ databases">
        <title>Draft genome sequence of the Termite Coptotermes fromosanus.</title>
        <authorList>
            <person name="Itakura S."/>
            <person name="Yosikawa Y."/>
            <person name="Umezawa K."/>
        </authorList>
    </citation>
    <scope>NUCLEOTIDE SEQUENCE [LARGE SCALE GENOMIC DNA]</scope>
</reference>
<dbReference type="Proteomes" id="UP000502823">
    <property type="component" value="Unassembled WGS sequence"/>
</dbReference>
<organism evidence="4 5">
    <name type="scientific">Coptotermes formosanus</name>
    <name type="common">Formosan subterranean termite</name>
    <dbReference type="NCBI Taxonomy" id="36987"/>
    <lineage>
        <taxon>Eukaryota</taxon>
        <taxon>Metazoa</taxon>
        <taxon>Ecdysozoa</taxon>
        <taxon>Arthropoda</taxon>
        <taxon>Hexapoda</taxon>
        <taxon>Insecta</taxon>
        <taxon>Pterygota</taxon>
        <taxon>Neoptera</taxon>
        <taxon>Polyneoptera</taxon>
        <taxon>Dictyoptera</taxon>
        <taxon>Blattodea</taxon>
        <taxon>Blattoidea</taxon>
        <taxon>Termitoidae</taxon>
        <taxon>Rhinotermitidae</taxon>
        <taxon>Coptotermes</taxon>
    </lineage>
</organism>
<dbReference type="InterPro" id="IPR029058">
    <property type="entry name" value="AB_hydrolase_fold"/>
</dbReference>
<proteinExistence type="predicted"/>
<keyword evidence="5" id="KW-1185">Reference proteome</keyword>
<name>A0A6L2QAL8_COPFO</name>
<feature type="domain" description="Carboxylesterase type B" evidence="3">
    <location>
        <begin position="24"/>
        <end position="65"/>
    </location>
</feature>
<keyword evidence="1" id="KW-0325">Glycoprotein</keyword>
<protein>
    <recommendedName>
        <fullName evidence="3">Carboxylesterase type B domain-containing protein</fullName>
    </recommendedName>
</protein>
<dbReference type="Gene3D" id="3.40.50.1820">
    <property type="entry name" value="alpha/beta hydrolase"/>
    <property type="match status" value="1"/>
</dbReference>
<dbReference type="SUPFAM" id="SSF53474">
    <property type="entry name" value="alpha/beta-Hydrolases"/>
    <property type="match status" value="1"/>
</dbReference>